<reference evidence="1 2" key="1">
    <citation type="submission" date="2022-10" db="EMBL/GenBank/DDBJ databases">
        <title>Identification of biosynthetic pathway for the production of the potent trypsin inhibitor radiosumin.</title>
        <authorList>
            <person name="Fewer D.P."/>
            <person name="Delbaje E."/>
            <person name="Ouyang X."/>
            <person name="Agostino P.D."/>
            <person name="Wahlsten M."/>
            <person name="Jokela J."/>
            <person name="Permi P."/>
            <person name="Haapaniemi E."/>
            <person name="Koistinen H."/>
        </authorList>
    </citation>
    <scope>NUCLEOTIDE SEQUENCE [LARGE SCALE GENOMIC DNA]</scope>
    <source>
        <strain evidence="1 2">NIES-515</strain>
    </source>
</reference>
<proteinExistence type="predicted"/>
<accession>A0ABT3B2X8</accession>
<dbReference type="Proteomes" id="UP001526143">
    <property type="component" value="Unassembled WGS sequence"/>
</dbReference>
<dbReference type="EMBL" id="JAOWRF010000281">
    <property type="protein sequence ID" value="MCV3215731.1"/>
    <property type="molecule type" value="Genomic_DNA"/>
</dbReference>
<dbReference type="RefSeq" id="WP_263747380.1">
    <property type="nucleotide sequence ID" value="NZ_JAOWRF010000281.1"/>
</dbReference>
<evidence type="ECO:0000313" key="2">
    <source>
        <dbReference type="Proteomes" id="UP001526143"/>
    </source>
</evidence>
<name>A0ABT3B2X8_9CYAN</name>
<evidence type="ECO:0000313" key="1">
    <source>
        <dbReference type="EMBL" id="MCV3215731.1"/>
    </source>
</evidence>
<keyword evidence="2" id="KW-1185">Reference proteome</keyword>
<sequence length="56" mass="6325">MPQGEIVGLKVPEKTGIHPEAIEHFLKASPEALASANNRYQIFVFSTFIVSQKRLW</sequence>
<organism evidence="1 2">
    <name type="scientific">Plectonema radiosum NIES-515</name>
    <dbReference type="NCBI Taxonomy" id="2986073"/>
    <lineage>
        <taxon>Bacteria</taxon>
        <taxon>Bacillati</taxon>
        <taxon>Cyanobacteriota</taxon>
        <taxon>Cyanophyceae</taxon>
        <taxon>Oscillatoriophycideae</taxon>
        <taxon>Oscillatoriales</taxon>
        <taxon>Microcoleaceae</taxon>
        <taxon>Plectonema</taxon>
    </lineage>
</organism>
<gene>
    <name evidence="1" type="ORF">OGM63_19830</name>
</gene>
<protein>
    <submittedName>
        <fullName evidence="1">Uncharacterized protein</fullName>
    </submittedName>
</protein>
<comment type="caution">
    <text evidence="1">The sequence shown here is derived from an EMBL/GenBank/DDBJ whole genome shotgun (WGS) entry which is preliminary data.</text>
</comment>